<reference evidence="2 3" key="1">
    <citation type="submission" date="2018-03" db="EMBL/GenBank/DDBJ databases">
        <title>Aquarubrobacter algicola gen. nov., sp. nov., a novel actinobacterium isolated from shallow eutrophic lake during the end of cyanobacterial harmful algal blooms.</title>
        <authorList>
            <person name="Chun S.J."/>
        </authorList>
    </citation>
    <scope>NUCLEOTIDE SEQUENCE [LARGE SCALE GENOMIC DNA]</scope>
    <source>
        <strain evidence="2 3">Seoho-28</strain>
    </source>
</reference>
<dbReference type="AlphaFoldDB" id="A0A2T4UDB3"/>
<feature type="transmembrane region" description="Helical" evidence="1">
    <location>
        <begin position="262"/>
        <end position="279"/>
    </location>
</feature>
<protein>
    <recommendedName>
        <fullName evidence="4">Glycosyltransferase RgtA/B/C/D-like domain-containing protein</fullName>
    </recommendedName>
</protein>
<feature type="transmembrane region" description="Helical" evidence="1">
    <location>
        <begin position="238"/>
        <end position="255"/>
    </location>
</feature>
<feature type="transmembrane region" description="Helical" evidence="1">
    <location>
        <begin position="379"/>
        <end position="397"/>
    </location>
</feature>
<evidence type="ECO:0008006" key="4">
    <source>
        <dbReference type="Google" id="ProtNLM"/>
    </source>
</evidence>
<feature type="transmembrane region" description="Helical" evidence="1">
    <location>
        <begin position="211"/>
        <end position="232"/>
    </location>
</feature>
<feature type="transmembrane region" description="Helical" evidence="1">
    <location>
        <begin position="404"/>
        <end position="424"/>
    </location>
</feature>
<keyword evidence="1" id="KW-1133">Transmembrane helix</keyword>
<keyword evidence="1" id="KW-0472">Membrane</keyword>
<feature type="transmembrane region" description="Helical" evidence="1">
    <location>
        <begin position="61"/>
        <end position="78"/>
    </location>
</feature>
<feature type="transmembrane region" description="Helical" evidence="1">
    <location>
        <begin position="460"/>
        <end position="479"/>
    </location>
</feature>
<evidence type="ECO:0000256" key="1">
    <source>
        <dbReference type="SAM" id="Phobius"/>
    </source>
</evidence>
<feature type="transmembrane region" description="Helical" evidence="1">
    <location>
        <begin position="430"/>
        <end position="448"/>
    </location>
</feature>
<feature type="transmembrane region" description="Helical" evidence="1">
    <location>
        <begin position="6"/>
        <end position="24"/>
    </location>
</feature>
<feature type="transmembrane region" description="Helical" evidence="1">
    <location>
        <begin position="90"/>
        <end position="110"/>
    </location>
</feature>
<evidence type="ECO:0000313" key="2">
    <source>
        <dbReference type="EMBL" id="PTL55496.1"/>
    </source>
</evidence>
<dbReference type="EMBL" id="PYYB01000003">
    <property type="protein sequence ID" value="PTL55496.1"/>
    <property type="molecule type" value="Genomic_DNA"/>
</dbReference>
<feature type="transmembrane region" description="Helical" evidence="1">
    <location>
        <begin position="183"/>
        <end position="202"/>
    </location>
</feature>
<sequence>MTAAGGWLLVPLVLTVVTVGWGLLVDRLTGRELPAALLPGVGLAAMICATGLVVLRDGAGPLVAPLAAAGAVLGLVLGRERLARADLRLWAAPLLAAAGVLVVQALPTLLDGAVIAGYGRLDDSATWLGLTDRVIEQGRAVTGLPPGTYTRVLQDYLAQGYPVGSLLPVGVGARLSGQDVANAYQPTIGMYAVVVSCSLYAVARTLVASRVAAALVGFGAAQASLLYGYAQWGGVKELAAAALLATLAPLVARSWRLGGERTLLAVVLVVGGLTGTLGVSAGPWVLPAVLLAFVGWLVVAQRGVLRRSALWLLPVGVLAALPALSMADLLVKTSPTTFGANAITEAEGLGRLLAPLNLLQGAGLWPQEDFRTASSAETLVTLLALGVVALALAAAVVGVRRRAYAPAVLLAIVVPGTVGIVALGSPWIDAKSLAITSPFVLGCALALVAHETVDRGRRSAAAAAVLLAVAVAVSTTAVARSTPGVPRDELTALRDIGERFDGQGPTLFLGHQVYATRHFLRDMDVEGASERRDRFVRLVDGSLAPDYTEVPVDRVAAADLAVYALLVRRVGAPGQMPAGYTRVWDGPFWEVWRRPGGREGATG</sequence>
<dbReference type="RefSeq" id="WP_107570539.1">
    <property type="nucleotide sequence ID" value="NZ_PYYB01000003.1"/>
</dbReference>
<keyword evidence="1" id="KW-0812">Transmembrane</keyword>
<dbReference type="Proteomes" id="UP000240739">
    <property type="component" value="Unassembled WGS sequence"/>
</dbReference>
<evidence type="ECO:0000313" key="3">
    <source>
        <dbReference type="Proteomes" id="UP000240739"/>
    </source>
</evidence>
<proteinExistence type="predicted"/>
<feature type="transmembrane region" description="Helical" evidence="1">
    <location>
        <begin position="36"/>
        <end position="55"/>
    </location>
</feature>
<feature type="transmembrane region" description="Helical" evidence="1">
    <location>
        <begin position="311"/>
        <end position="331"/>
    </location>
</feature>
<accession>A0A2T4UDB3</accession>
<keyword evidence="3" id="KW-1185">Reference proteome</keyword>
<name>A0A2T4UDB3_9ACTN</name>
<comment type="caution">
    <text evidence="2">The sequence shown here is derived from an EMBL/GenBank/DDBJ whole genome shotgun (WGS) entry which is preliminary data.</text>
</comment>
<gene>
    <name evidence="2" type="ORF">C7Y72_17750</name>
</gene>
<organism evidence="2 3">
    <name type="scientific">Paraconexibacter algicola</name>
    <dbReference type="NCBI Taxonomy" id="2133960"/>
    <lineage>
        <taxon>Bacteria</taxon>
        <taxon>Bacillati</taxon>
        <taxon>Actinomycetota</taxon>
        <taxon>Thermoleophilia</taxon>
        <taxon>Solirubrobacterales</taxon>
        <taxon>Paraconexibacteraceae</taxon>
        <taxon>Paraconexibacter</taxon>
    </lineage>
</organism>
<feature type="transmembrane region" description="Helical" evidence="1">
    <location>
        <begin position="285"/>
        <end position="304"/>
    </location>
</feature>